<dbReference type="InterPro" id="IPR005813">
    <property type="entry name" value="Ribosomal_bL20"/>
</dbReference>
<dbReference type="InterPro" id="IPR049946">
    <property type="entry name" value="RIBOSOMAL_L20_CS"/>
</dbReference>
<evidence type="ECO:0000256" key="2">
    <source>
        <dbReference type="ARBA" id="ARBA00022730"/>
    </source>
</evidence>
<dbReference type="Gene3D" id="1.10.1900.20">
    <property type="entry name" value="Ribosomal protein L20"/>
    <property type="match status" value="1"/>
</dbReference>
<dbReference type="FunFam" id="1.10.1900.20:FF:000001">
    <property type="entry name" value="50S ribosomal protein L20"/>
    <property type="match status" value="1"/>
</dbReference>
<dbReference type="SUPFAM" id="SSF74731">
    <property type="entry name" value="Ribosomal protein L20"/>
    <property type="match status" value="1"/>
</dbReference>
<evidence type="ECO:0000313" key="9">
    <source>
        <dbReference type="EMBL" id="KAL3791551.1"/>
    </source>
</evidence>
<dbReference type="Pfam" id="PF00453">
    <property type="entry name" value="Ribosomal_L20"/>
    <property type="match status" value="1"/>
</dbReference>
<protein>
    <recommendedName>
        <fullName evidence="6">Large ribosomal subunit protein bL20c</fullName>
    </recommendedName>
</protein>
<dbReference type="GO" id="GO:0019843">
    <property type="term" value="F:rRNA binding"/>
    <property type="evidence" value="ECO:0007669"/>
    <property type="project" value="UniProtKB-KW"/>
</dbReference>
<evidence type="ECO:0000256" key="7">
    <source>
        <dbReference type="RuleBase" id="RU000561"/>
    </source>
</evidence>
<sequence length="246" mass="27224">MFARIAPRLLPLRGHSTKSATTMATTTTTSSSSSSVFCRSSAMTSSRPAFAPPPSSSSSETMTRMGGGVVIPRGRMLSFPSVPCYSSTAAFYSTVPYSSSASSPFPVKLWRLAANNSVGGDALARRQTRGFATKKHKRVIKQSKGFRGRANRCFRIAIRRLEKSWQYAYRDRKVKKREFRKLWIQRVNAGVRQHGVSYSRFVRMQARSGVALDRKILSGLAMYEPFSFKSVVDVVKKLSAAGDDAK</sequence>
<dbReference type="GO" id="GO:1990904">
    <property type="term" value="C:ribonucleoprotein complex"/>
    <property type="evidence" value="ECO:0007669"/>
    <property type="project" value="UniProtKB-KW"/>
</dbReference>
<keyword evidence="10" id="KW-1185">Reference proteome</keyword>
<dbReference type="EMBL" id="JALLAZ020000590">
    <property type="protein sequence ID" value="KAL3791551.1"/>
    <property type="molecule type" value="Genomic_DNA"/>
</dbReference>
<dbReference type="AlphaFoldDB" id="A0ABD3PW24"/>
<dbReference type="CDD" id="cd07026">
    <property type="entry name" value="Ribosomal_L20"/>
    <property type="match status" value="1"/>
</dbReference>
<keyword evidence="5 7" id="KW-0687">Ribonucleoprotein</keyword>
<evidence type="ECO:0000313" key="10">
    <source>
        <dbReference type="Proteomes" id="UP001530315"/>
    </source>
</evidence>
<dbReference type="PROSITE" id="PS00937">
    <property type="entry name" value="RIBOSOMAL_L20"/>
    <property type="match status" value="1"/>
</dbReference>
<dbReference type="Gene3D" id="6.10.160.10">
    <property type="match status" value="1"/>
</dbReference>
<evidence type="ECO:0000256" key="4">
    <source>
        <dbReference type="ARBA" id="ARBA00022980"/>
    </source>
</evidence>
<evidence type="ECO:0000256" key="5">
    <source>
        <dbReference type="ARBA" id="ARBA00023274"/>
    </source>
</evidence>
<keyword evidence="4 7" id="KW-0689">Ribosomal protein</keyword>
<keyword evidence="3" id="KW-0694">RNA-binding</keyword>
<dbReference type="InterPro" id="IPR035566">
    <property type="entry name" value="Ribosomal_protein_bL20_C"/>
</dbReference>
<name>A0ABD3PW24_9STRA</name>
<organism evidence="9 10">
    <name type="scientific">Stephanodiscus triporus</name>
    <dbReference type="NCBI Taxonomy" id="2934178"/>
    <lineage>
        <taxon>Eukaryota</taxon>
        <taxon>Sar</taxon>
        <taxon>Stramenopiles</taxon>
        <taxon>Ochrophyta</taxon>
        <taxon>Bacillariophyta</taxon>
        <taxon>Coscinodiscophyceae</taxon>
        <taxon>Thalassiosirophycidae</taxon>
        <taxon>Stephanodiscales</taxon>
        <taxon>Stephanodiscaceae</taxon>
        <taxon>Stephanodiscus</taxon>
    </lineage>
</organism>
<dbReference type="PANTHER" id="PTHR10986">
    <property type="entry name" value="39S RIBOSOMAL PROTEIN L20"/>
    <property type="match status" value="1"/>
</dbReference>
<evidence type="ECO:0000256" key="1">
    <source>
        <dbReference type="ARBA" id="ARBA00007698"/>
    </source>
</evidence>
<evidence type="ECO:0000256" key="8">
    <source>
        <dbReference type="SAM" id="MobiDB-lite"/>
    </source>
</evidence>
<proteinExistence type="inferred from homology"/>
<accession>A0ABD3PW24</accession>
<dbReference type="NCBIfam" id="TIGR01032">
    <property type="entry name" value="rplT_bact"/>
    <property type="match status" value="1"/>
</dbReference>
<comment type="similarity">
    <text evidence="1 7">Belongs to the bacterial ribosomal protein bL20 family.</text>
</comment>
<dbReference type="GO" id="GO:0005840">
    <property type="term" value="C:ribosome"/>
    <property type="evidence" value="ECO:0007669"/>
    <property type="project" value="UniProtKB-KW"/>
</dbReference>
<comment type="caution">
    <text evidence="9">The sequence shown here is derived from an EMBL/GenBank/DDBJ whole genome shotgun (WGS) entry which is preliminary data.</text>
</comment>
<dbReference type="PRINTS" id="PR00062">
    <property type="entry name" value="RIBOSOMALL20"/>
</dbReference>
<reference evidence="9 10" key="1">
    <citation type="submission" date="2024-10" db="EMBL/GenBank/DDBJ databases">
        <title>Updated reference genomes for cyclostephanoid diatoms.</title>
        <authorList>
            <person name="Roberts W.R."/>
            <person name="Alverson A.J."/>
        </authorList>
    </citation>
    <scope>NUCLEOTIDE SEQUENCE [LARGE SCALE GENOMIC DNA]</scope>
    <source>
        <strain evidence="9 10">AJA276-08</strain>
    </source>
</reference>
<keyword evidence="2" id="KW-0699">rRNA-binding</keyword>
<gene>
    <name evidence="9" type="ORF">ACHAW5_000854</name>
</gene>
<evidence type="ECO:0000256" key="3">
    <source>
        <dbReference type="ARBA" id="ARBA00022884"/>
    </source>
</evidence>
<dbReference type="HAMAP" id="MF_00382">
    <property type="entry name" value="Ribosomal_bL20"/>
    <property type="match status" value="1"/>
</dbReference>
<feature type="region of interest" description="Disordered" evidence="8">
    <location>
        <begin position="44"/>
        <end position="63"/>
    </location>
</feature>
<evidence type="ECO:0000256" key="6">
    <source>
        <dbReference type="ARBA" id="ARBA00035295"/>
    </source>
</evidence>
<dbReference type="Proteomes" id="UP001530315">
    <property type="component" value="Unassembled WGS sequence"/>
</dbReference>